<feature type="domain" description="HTH CENPB-type" evidence="2">
    <location>
        <begin position="51"/>
        <end position="126"/>
    </location>
</feature>
<dbReference type="InterPro" id="IPR006600">
    <property type="entry name" value="HTH_CenpB_DNA-bd_dom"/>
</dbReference>
<reference evidence="3" key="1">
    <citation type="submission" date="2021-04" db="EMBL/GenBank/DDBJ databases">
        <authorList>
            <person name="Tunstrom K."/>
        </authorList>
    </citation>
    <scope>NUCLEOTIDE SEQUENCE</scope>
</reference>
<organism evidence="3 4">
    <name type="scientific">Parnassius apollo</name>
    <name type="common">Apollo butterfly</name>
    <name type="synonym">Papilio apollo</name>
    <dbReference type="NCBI Taxonomy" id="110799"/>
    <lineage>
        <taxon>Eukaryota</taxon>
        <taxon>Metazoa</taxon>
        <taxon>Ecdysozoa</taxon>
        <taxon>Arthropoda</taxon>
        <taxon>Hexapoda</taxon>
        <taxon>Insecta</taxon>
        <taxon>Pterygota</taxon>
        <taxon>Neoptera</taxon>
        <taxon>Endopterygota</taxon>
        <taxon>Lepidoptera</taxon>
        <taxon>Glossata</taxon>
        <taxon>Ditrysia</taxon>
        <taxon>Papilionoidea</taxon>
        <taxon>Papilionidae</taxon>
        <taxon>Parnassiinae</taxon>
        <taxon>Parnassini</taxon>
        <taxon>Parnassius</taxon>
        <taxon>Parnassius</taxon>
    </lineage>
</organism>
<dbReference type="GO" id="GO:0003677">
    <property type="term" value="F:DNA binding"/>
    <property type="evidence" value="ECO:0007669"/>
    <property type="project" value="UniProtKB-KW"/>
</dbReference>
<dbReference type="Pfam" id="PF03221">
    <property type="entry name" value="HTH_Tnp_Tc5"/>
    <property type="match status" value="1"/>
</dbReference>
<evidence type="ECO:0000259" key="2">
    <source>
        <dbReference type="PROSITE" id="PS51253"/>
    </source>
</evidence>
<evidence type="ECO:0000313" key="4">
    <source>
        <dbReference type="Proteomes" id="UP000691718"/>
    </source>
</evidence>
<evidence type="ECO:0000256" key="1">
    <source>
        <dbReference type="ARBA" id="ARBA00023125"/>
    </source>
</evidence>
<dbReference type="SMART" id="SM00674">
    <property type="entry name" value="CENPB"/>
    <property type="match status" value="1"/>
</dbReference>
<keyword evidence="4" id="KW-1185">Reference proteome</keyword>
<proteinExistence type="predicted"/>
<name>A0A8S3XIQ9_PARAO</name>
<dbReference type="EMBL" id="CAJQZP010001183">
    <property type="protein sequence ID" value="CAG5026854.1"/>
    <property type="molecule type" value="Genomic_DNA"/>
</dbReference>
<protein>
    <submittedName>
        <fullName evidence="3">(apollo) hypothetical protein</fullName>
    </submittedName>
</protein>
<gene>
    <name evidence="3" type="ORF">PAPOLLO_LOCUS18699</name>
</gene>
<dbReference type="AlphaFoldDB" id="A0A8S3XIQ9"/>
<dbReference type="Proteomes" id="UP000691718">
    <property type="component" value="Unassembled WGS sequence"/>
</dbReference>
<accession>A0A8S3XIQ9</accession>
<dbReference type="PROSITE" id="PS51253">
    <property type="entry name" value="HTH_CENPB"/>
    <property type="match status" value="1"/>
</dbReference>
<evidence type="ECO:0000313" key="3">
    <source>
        <dbReference type="EMBL" id="CAG5026854.1"/>
    </source>
</evidence>
<comment type="caution">
    <text evidence="3">The sequence shown here is derived from an EMBL/GenBank/DDBJ whole genome shotgun (WGS) entry which is preliminary data.</text>
</comment>
<keyword evidence="1" id="KW-0238">DNA-binding</keyword>
<dbReference type="OrthoDB" id="4327074at2759"/>
<sequence length="173" mass="20303">MPKILHYWKEALDEALEKNHSKTVSLRAVRKKIYIPRATLQFKLKNPTSKSGFGTTPFLTKQEENSIEEWLIKMAHKGFPRKSDDVLDTVQKFLTENPRETPFVNNRPEQGWLKAFLKRHPTLTQKTSEGVTKASACLAECDIKKWFQEIRNYRTSENLLDVVQDPRWVFNNR</sequence>